<comment type="caution">
    <text evidence="3">The sequence shown here is derived from an EMBL/GenBank/DDBJ whole genome shotgun (WGS) entry which is preliminary data.</text>
</comment>
<dbReference type="RefSeq" id="WP_411160570.1">
    <property type="nucleotide sequence ID" value="NZ_JBJOSA010000034.1"/>
</dbReference>
<evidence type="ECO:0000313" key="3">
    <source>
        <dbReference type="EMBL" id="MFL8939239.1"/>
    </source>
</evidence>
<protein>
    <submittedName>
        <fullName evidence="3">DUF4825 domain-containing protein</fullName>
    </submittedName>
</protein>
<feature type="signal peptide" evidence="1">
    <location>
        <begin position="1"/>
        <end position="27"/>
    </location>
</feature>
<dbReference type="EMBL" id="JBJOSA010000034">
    <property type="protein sequence ID" value="MFL8939239.1"/>
    <property type="molecule type" value="Genomic_DNA"/>
</dbReference>
<dbReference type="Proteomes" id="UP001628668">
    <property type="component" value="Unassembled WGS sequence"/>
</dbReference>
<dbReference type="Pfam" id="PF16107">
    <property type="entry name" value="DUF4825"/>
    <property type="match status" value="1"/>
</dbReference>
<dbReference type="PROSITE" id="PS51257">
    <property type="entry name" value="PROKAR_LIPOPROTEIN"/>
    <property type="match status" value="1"/>
</dbReference>
<feature type="chain" id="PRO_5047543249" evidence="1">
    <location>
        <begin position="28"/>
        <end position="169"/>
    </location>
</feature>
<proteinExistence type="predicted"/>
<name>A0ABW8VV42_9BACI</name>
<evidence type="ECO:0000259" key="2">
    <source>
        <dbReference type="Pfam" id="PF16107"/>
    </source>
</evidence>
<evidence type="ECO:0000256" key="1">
    <source>
        <dbReference type="SAM" id="SignalP"/>
    </source>
</evidence>
<accession>A0ABW8VV42</accession>
<keyword evidence="4" id="KW-1185">Reference proteome</keyword>
<evidence type="ECO:0000313" key="4">
    <source>
        <dbReference type="Proteomes" id="UP001628668"/>
    </source>
</evidence>
<keyword evidence="1" id="KW-0732">Signal</keyword>
<gene>
    <name evidence="3" type="ORF">ACKA06_20980</name>
</gene>
<feature type="domain" description="DUF4825" evidence="2">
    <location>
        <begin position="48"/>
        <end position="138"/>
    </location>
</feature>
<reference evidence="3 4" key="1">
    <citation type="submission" date="2024-12" db="EMBL/GenBank/DDBJ databases">
        <authorList>
            <person name="Li X."/>
            <person name="Zhang D."/>
        </authorList>
    </citation>
    <scope>NUCLEOTIDE SEQUENCE [LARGE SCALE GENOMIC DNA]</scope>
    <source>
        <strain evidence="3 4">JCM19602</strain>
    </source>
</reference>
<dbReference type="InterPro" id="IPR032250">
    <property type="entry name" value="DUF4825"/>
</dbReference>
<organism evidence="3 4">
    <name type="scientific">Rossellomorea oryzaecorticis</name>
    <dbReference type="NCBI Taxonomy" id="1396505"/>
    <lineage>
        <taxon>Bacteria</taxon>
        <taxon>Bacillati</taxon>
        <taxon>Bacillota</taxon>
        <taxon>Bacilli</taxon>
        <taxon>Bacillales</taxon>
        <taxon>Bacillaceae</taxon>
        <taxon>Rossellomorea</taxon>
    </lineage>
</organism>
<sequence length="169" mass="18840">MKMIKRMTLPLLLILLFAAGCSSNGESEVKNAETLDYGAVSELEQTSLGNNSGVINIVSKLAGGEIPHKIEISSDTLRINYDLVKYNEDNEENAEYWYNSGNQERNAGLNSAILFSLVDNLNSVEVAFNGETNEQYEFSREALAGTLDTTFDKLDEGTFKEYKRSFDNE</sequence>